<dbReference type="Pfam" id="PF01612">
    <property type="entry name" value="DNA_pol_A_exo1"/>
    <property type="match status" value="1"/>
</dbReference>
<dbReference type="EMBL" id="KM044272">
    <property type="protein sequence ID" value="AIF71827.1"/>
    <property type="molecule type" value="Genomic_DNA"/>
</dbReference>
<dbReference type="KEGG" id="vg:24725276"/>
<gene>
    <name evidence="2" type="ORF">SU10_075</name>
</gene>
<dbReference type="RefSeq" id="YP_009152926.1">
    <property type="nucleotide sequence ID" value="NC_027395.1"/>
</dbReference>
<evidence type="ECO:0000313" key="3">
    <source>
        <dbReference type="Proteomes" id="UP000031602"/>
    </source>
</evidence>
<feature type="domain" description="3'-5' exonuclease" evidence="1">
    <location>
        <begin position="4"/>
        <end position="167"/>
    </location>
</feature>
<dbReference type="InterPro" id="IPR036397">
    <property type="entry name" value="RNaseH_sf"/>
</dbReference>
<evidence type="ECO:0000259" key="1">
    <source>
        <dbReference type="Pfam" id="PF01612"/>
    </source>
</evidence>
<dbReference type="GO" id="GO:0006139">
    <property type="term" value="P:nucleobase-containing compound metabolic process"/>
    <property type="evidence" value="ECO:0007669"/>
    <property type="project" value="InterPro"/>
</dbReference>
<dbReference type="Gene3D" id="3.30.420.10">
    <property type="entry name" value="Ribonuclease H-like superfamily/Ribonuclease H"/>
    <property type="match status" value="1"/>
</dbReference>
<dbReference type="InterPro" id="IPR002562">
    <property type="entry name" value="3'-5'_exonuclease_dom"/>
</dbReference>
<dbReference type="GO" id="GO:0008408">
    <property type="term" value="F:3'-5' exonuclease activity"/>
    <property type="evidence" value="ECO:0007669"/>
    <property type="project" value="InterPro"/>
</dbReference>
<reference evidence="2 3" key="1">
    <citation type="journal article" date="2014" name="PLoS ONE">
        <title>Genomic, Proteomic, Morphological, and Phylogenetic Analyses of vB_EcoP_SU10, a Podoviridae Phage with C3 Morphology.</title>
        <authorList>
            <person name="Mirzaei M.K."/>
            <person name="Eriksson H."/>
            <person name="Kasuga K."/>
            <person name="Haggard-Ljungquist E."/>
            <person name="Nilsson A.S."/>
        </authorList>
    </citation>
    <scope>NUCLEOTIDE SEQUENCE [LARGE SCALE GENOMIC DNA]</scope>
</reference>
<sequence length="185" mass="21722">MVKKKKKVFAFDIESNALYDDITKVWCIYIFDVETGERWGYRPHQIEDGIRKLTEADVLVGHNIIDFDLPALKKMYPSLIKYNFNVFDTLCLSRYLKPDRIGDSPEYPKGDPRRGPRGHGLKQWGEFLGELKGDYGEQEEAWDAFTEDMFTYCEQDVNLTVKVYLFLCELTGFDPYDPPSLYWKM</sequence>
<dbReference type="GeneID" id="24725276"/>
<accession>A0A0B4N1X6</accession>
<protein>
    <submittedName>
        <fullName evidence="2">DNA polymerase</fullName>
    </submittedName>
</protein>
<keyword evidence="3" id="KW-1185">Reference proteome</keyword>
<dbReference type="Proteomes" id="UP000031602">
    <property type="component" value="Segment"/>
</dbReference>
<dbReference type="InterPro" id="IPR012337">
    <property type="entry name" value="RNaseH-like_sf"/>
</dbReference>
<evidence type="ECO:0000313" key="2">
    <source>
        <dbReference type="EMBL" id="AIF71827.1"/>
    </source>
</evidence>
<dbReference type="OrthoDB" id="9240at10239"/>
<dbReference type="GO" id="GO:0003676">
    <property type="term" value="F:nucleic acid binding"/>
    <property type="evidence" value="ECO:0007669"/>
    <property type="project" value="InterPro"/>
</dbReference>
<organism evidence="2 3">
    <name type="scientific">Escherichia phage vB_EcoP_SU10</name>
    <dbReference type="NCBI Taxonomy" id="1519788"/>
    <lineage>
        <taxon>Viruses</taxon>
        <taxon>Duplodnaviria</taxon>
        <taxon>Heunggongvirae</taxon>
        <taxon>Uroviricota</taxon>
        <taxon>Caudoviricetes</taxon>
        <taxon>Mktvariviridae</taxon>
        <taxon>Gordonclarkvirinae</taxon>
        <taxon>Kuravirus</taxon>
        <taxon>Kuravirus CHD5UKE1</taxon>
        <taxon>Kuravirus SU10</taxon>
    </lineage>
</organism>
<name>A0A0B4N1X6_9CAUD</name>
<proteinExistence type="predicted"/>
<dbReference type="SUPFAM" id="SSF53098">
    <property type="entry name" value="Ribonuclease H-like"/>
    <property type="match status" value="1"/>
</dbReference>